<reference evidence="7" key="1">
    <citation type="submission" date="2019-03" db="EMBL/GenBank/DDBJ databases">
        <title>WGS assembly of Setaria viridis.</title>
        <authorList>
            <person name="Huang P."/>
            <person name="Jenkins J."/>
            <person name="Grimwood J."/>
            <person name="Barry K."/>
            <person name="Healey A."/>
            <person name="Mamidi S."/>
            <person name="Sreedasyam A."/>
            <person name="Shu S."/>
            <person name="Feldman M."/>
            <person name="Wu J."/>
            <person name="Yu Y."/>
            <person name="Chen C."/>
            <person name="Johnson J."/>
            <person name="Rokhsar D."/>
            <person name="Baxter I."/>
            <person name="Schmutz J."/>
            <person name="Brutnell T."/>
            <person name="Kellogg E."/>
        </authorList>
    </citation>
    <scope>NUCLEOTIDE SEQUENCE [LARGE SCALE GENOMIC DNA]</scope>
</reference>
<dbReference type="OMA" id="APPLIQW"/>
<gene>
    <name evidence="7" type="ORF">SEVIR_3G394000v2</name>
</gene>
<protein>
    <recommendedName>
        <fullName evidence="9">BHLH domain-containing protein</fullName>
    </recommendedName>
</protein>
<evidence type="ECO:0000256" key="2">
    <source>
        <dbReference type="ARBA" id="ARBA00023015"/>
    </source>
</evidence>
<dbReference type="Gramene" id="TKW29437">
    <property type="protein sequence ID" value="TKW29437"/>
    <property type="gene ID" value="SEVIR_3G394000v2"/>
</dbReference>
<dbReference type="GO" id="GO:0005634">
    <property type="term" value="C:nucleus"/>
    <property type="evidence" value="ECO:0007669"/>
    <property type="project" value="TreeGrafter"/>
</dbReference>
<proteinExistence type="inferred from homology"/>
<dbReference type="InterPro" id="IPR031066">
    <property type="entry name" value="bHLH_ALC-like_plant"/>
</dbReference>
<keyword evidence="2" id="KW-0805">Transcription regulation</keyword>
<dbReference type="Proteomes" id="UP000298652">
    <property type="component" value="Chromosome 3"/>
</dbReference>
<comment type="similarity">
    <text evidence="1">Belongs to the bHLH protein family.</text>
</comment>
<feature type="transmembrane region" description="Helical" evidence="6">
    <location>
        <begin position="135"/>
        <end position="155"/>
    </location>
</feature>
<dbReference type="InterPro" id="IPR036638">
    <property type="entry name" value="HLH_DNA-bd_sf"/>
</dbReference>
<evidence type="ECO:0000313" key="7">
    <source>
        <dbReference type="EMBL" id="TKW29437.1"/>
    </source>
</evidence>
<evidence type="ECO:0000256" key="1">
    <source>
        <dbReference type="ARBA" id="ARBA00005510"/>
    </source>
</evidence>
<dbReference type="Gene3D" id="4.10.280.10">
    <property type="entry name" value="Helix-loop-helix DNA-binding domain"/>
    <property type="match status" value="1"/>
</dbReference>
<dbReference type="AlphaFoldDB" id="A0A4U6VWW8"/>
<evidence type="ECO:0000256" key="5">
    <source>
        <dbReference type="SAM" id="MobiDB-lite"/>
    </source>
</evidence>
<evidence type="ECO:0000256" key="6">
    <source>
        <dbReference type="SAM" id="Phobius"/>
    </source>
</evidence>
<organism evidence="7 8">
    <name type="scientific">Setaria viridis</name>
    <name type="common">Green bristlegrass</name>
    <name type="synonym">Setaria italica subsp. viridis</name>
    <dbReference type="NCBI Taxonomy" id="4556"/>
    <lineage>
        <taxon>Eukaryota</taxon>
        <taxon>Viridiplantae</taxon>
        <taxon>Streptophyta</taxon>
        <taxon>Embryophyta</taxon>
        <taxon>Tracheophyta</taxon>
        <taxon>Spermatophyta</taxon>
        <taxon>Magnoliopsida</taxon>
        <taxon>Liliopsida</taxon>
        <taxon>Poales</taxon>
        <taxon>Poaceae</taxon>
        <taxon>PACMAD clade</taxon>
        <taxon>Panicoideae</taxon>
        <taxon>Panicodae</taxon>
        <taxon>Paniceae</taxon>
        <taxon>Cenchrinae</taxon>
        <taxon>Setaria</taxon>
    </lineage>
</organism>
<evidence type="ECO:0008006" key="9">
    <source>
        <dbReference type="Google" id="ProtNLM"/>
    </source>
</evidence>
<feature type="region of interest" description="Disordered" evidence="5">
    <location>
        <begin position="1"/>
        <end position="51"/>
    </location>
</feature>
<keyword evidence="3" id="KW-0238">DNA-binding</keyword>
<name>A0A4U6VWW8_SETVI</name>
<keyword evidence="6" id="KW-0812">Transmembrane</keyword>
<evidence type="ECO:0000256" key="4">
    <source>
        <dbReference type="ARBA" id="ARBA00023163"/>
    </source>
</evidence>
<feature type="transmembrane region" description="Helical" evidence="6">
    <location>
        <begin position="103"/>
        <end position="123"/>
    </location>
</feature>
<dbReference type="InterPro" id="IPR045239">
    <property type="entry name" value="bHLH95_bHLH"/>
</dbReference>
<sequence>MDKKEKQQLPMAEQGIGTKQQETRKTPGGGSPKRSHSHHGEARSLTGKQLVPGCDKCNQASTLDQTIQYIKSLKHQVQAMCVGPARPAAAYPVVQPQHAPRGAAVAVPIMPAAPVVLAAAPTMVPFRAMIQLPHYPAAAVPVMMPAAAAPPLIQWPQRRRRRLR</sequence>
<keyword evidence="8" id="KW-1185">Reference proteome</keyword>
<dbReference type="GO" id="GO:0003677">
    <property type="term" value="F:DNA binding"/>
    <property type="evidence" value="ECO:0007669"/>
    <property type="project" value="UniProtKB-KW"/>
</dbReference>
<dbReference type="CDD" id="cd11393">
    <property type="entry name" value="bHLH_AtbHLH_like"/>
    <property type="match status" value="1"/>
</dbReference>
<accession>A0A4U6VWW8</accession>
<dbReference type="SUPFAM" id="SSF47459">
    <property type="entry name" value="HLH, helix-loop-helix DNA-binding domain"/>
    <property type="match status" value="1"/>
</dbReference>
<keyword evidence="6" id="KW-0472">Membrane</keyword>
<keyword evidence="6" id="KW-1133">Transmembrane helix</keyword>
<keyword evidence="4" id="KW-0804">Transcription</keyword>
<dbReference type="GO" id="GO:0046983">
    <property type="term" value="F:protein dimerization activity"/>
    <property type="evidence" value="ECO:0007669"/>
    <property type="project" value="InterPro"/>
</dbReference>
<dbReference type="PANTHER" id="PTHR45855">
    <property type="entry name" value="TRANSCRIPTION FACTOR PIF1-RELATED"/>
    <property type="match status" value="1"/>
</dbReference>
<evidence type="ECO:0000256" key="3">
    <source>
        <dbReference type="ARBA" id="ARBA00023125"/>
    </source>
</evidence>
<dbReference type="EMBL" id="CM016554">
    <property type="protein sequence ID" value="TKW29437.1"/>
    <property type="molecule type" value="Genomic_DNA"/>
</dbReference>
<dbReference type="PANTHER" id="PTHR45855:SF24">
    <property type="entry name" value="HELIX-LOOP-HELIX DNA-BINDING DOMAIN CONTAINING PROTEIN, EXPRESSED"/>
    <property type="match status" value="1"/>
</dbReference>
<evidence type="ECO:0000313" key="8">
    <source>
        <dbReference type="Proteomes" id="UP000298652"/>
    </source>
</evidence>